<comment type="caution">
    <text evidence="2">The sequence shown here is derived from an EMBL/GenBank/DDBJ whole genome shotgun (WGS) entry which is preliminary data.</text>
</comment>
<gene>
    <name evidence="2" type="ORF">A3E89_01235</name>
</gene>
<accession>A0A1F5EP63</accession>
<name>A0A1F5EP63_9BACT</name>
<keyword evidence="1" id="KW-0812">Transmembrane</keyword>
<evidence type="ECO:0000313" key="3">
    <source>
        <dbReference type="Proteomes" id="UP000185891"/>
    </source>
</evidence>
<dbReference type="Proteomes" id="UP000185891">
    <property type="component" value="Unassembled WGS sequence"/>
</dbReference>
<keyword evidence="1" id="KW-1133">Transmembrane helix</keyword>
<evidence type="ECO:0000256" key="1">
    <source>
        <dbReference type="SAM" id="Phobius"/>
    </source>
</evidence>
<organism evidence="2 3">
    <name type="scientific">Candidatus Campbellbacteria bacterium RIFCSPHIGHO2_12_FULL_35_10</name>
    <dbReference type="NCBI Taxonomy" id="1797578"/>
    <lineage>
        <taxon>Bacteria</taxon>
        <taxon>Candidatus Campbelliibacteriota</taxon>
    </lineage>
</organism>
<protein>
    <recommendedName>
        <fullName evidence="4">Prepilin-type N-terminal cleavage/methylation domain-containing protein</fullName>
    </recommendedName>
</protein>
<evidence type="ECO:0000313" key="2">
    <source>
        <dbReference type="EMBL" id="OGD69036.1"/>
    </source>
</evidence>
<feature type="transmembrane region" description="Helical" evidence="1">
    <location>
        <begin position="48"/>
        <end position="70"/>
    </location>
</feature>
<keyword evidence="1" id="KW-0472">Membrane</keyword>
<sequence length="202" mass="22373">MKENFLKTKNQKKSENLRSKFLSLKTKTCLRRQDYKLFSSLGFTLVEVVLYISVVITIISASSVFLATIVQSRIKNETVSEVEQQGIQIMRLISDTVRNADLITSPVGGSNGSFLTLDALGTLNDPTIFSVNNGVLYVSEGGRTSVPLTNTYVQVSNFIIQNVSRPGTLGLIRISFVVNYLNSSGRKEYSYSKTFYGSASIR</sequence>
<evidence type="ECO:0008006" key="4">
    <source>
        <dbReference type="Google" id="ProtNLM"/>
    </source>
</evidence>
<reference evidence="2 3" key="1">
    <citation type="journal article" date="2016" name="Nat. Commun.">
        <title>Thousands of microbial genomes shed light on interconnected biogeochemical processes in an aquifer system.</title>
        <authorList>
            <person name="Anantharaman K."/>
            <person name="Brown C.T."/>
            <person name="Hug L.A."/>
            <person name="Sharon I."/>
            <person name="Castelle C.J."/>
            <person name="Probst A.J."/>
            <person name="Thomas B.C."/>
            <person name="Singh A."/>
            <person name="Wilkins M.J."/>
            <person name="Karaoz U."/>
            <person name="Brodie E.L."/>
            <person name="Williams K.H."/>
            <person name="Hubbard S.S."/>
            <person name="Banfield J.F."/>
        </authorList>
    </citation>
    <scope>NUCLEOTIDE SEQUENCE [LARGE SCALE GENOMIC DNA]</scope>
</reference>
<proteinExistence type="predicted"/>
<dbReference type="AlphaFoldDB" id="A0A1F5EP63"/>
<dbReference type="EMBL" id="MFAA01000017">
    <property type="protein sequence ID" value="OGD69036.1"/>
    <property type="molecule type" value="Genomic_DNA"/>
</dbReference>